<name>A0A1V3NHI4_9GAMM</name>
<dbReference type="STRING" id="108003.B1C78_08685"/>
<proteinExistence type="predicted"/>
<dbReference type="PANTHER" id="PTHR33221">
    <property type="entry name" value="WINGED HELIX-TURN-HELIX TRANSCRIPTIONAL REGULATOR, RRF2 FAMILY"/>
    <property type="match status" value="1"/>
</dbReference>
<dbReference type="PROSITE" id="PS51197">
    <property type="entry name" value="HTH_RRF2_2"/>
    <property type="match status" value="1"/>
</dbReference>
<dbReference type="OrthoDB" id="9795923at2"/>
<reference evidence="2 3" key="1">
    <citation type="submission" date="2017-02" db="EMBL/GenBank/DDBJ databases">
        <title>Genomic diversity within the haloalkaliphilic genus Thioalkalivibrio.</title>
        <authorList>
            <person name="Ahn A.-C."/>
            <person name="Meier-Kolthoff J."/>
            <person name="Overmars L."/>
            <person name="Richter M."/>
            <person name="Woyke T."/>
            <person name="Sorokin D.Y."/>
            <person name="Muyzer G."/>
        </authorList>
    </citation>
    <scope>NUCLEOTIDE SEQUENCE [LARGE SCALE GENOMIC DNA]</scope>
    <source>
        <strain evidence="2 3">ALJD</strain>
    </source>
</reference>
<gene>
    <name evidence="2" type="ORF">B1C78_08685</name>
</gene>
<protein>
    <submittedName>
        <fullName evidence="2">Rrf2 family transcriptional regulator</fullName>
    </submittedName>
</protein>
<dbReference type="InterPro" id="IPR000944">
    <property type="entry name" value="Tscrpt_reg_Rrf2"/>
</dbReference>
<dbReference type="GO" id="GO:0003677">
    <property type="term" value="F:DNA binding"/>
    <property type="evidence" value="ECO:0007669"/>
    <property type="project" value="UniProtKB-KW"/>
</dbReference>
<dbReference type="SUPFAM" id="SSF46785">
    <property type="entry name" value="Winged helix' DNA-binding domain"/>
    <property type="match status" value="1"/>
</dbReference>
<dbReference type="GO" id="GO:0003700">
    <property type="term" value="F:DNA-binding transcription factor activity"/>
    <property type="evidence" value="ECO:0007669"/>
    <property type="project" value="TreeGrafter"/>
</dbReference>
<evidence type="ECO:0000313" key="3">
    <source>
        <dbReference type="Proteomes" id="UP000189462"/>
    </source>
</evidence>
<dbReference type="EMBL" id="MVBK01000046">
    <property type="protein sequence ID" value="OOG24567.1"/>
    <property type="molecule type" value="Genomic_DNA"/>
</dbReference>
<dbReference type="AlphaFoldDB" id="A0A1V3NHI4"/>
<dbReference type="Gene3D" id="1.10.10.10">
    <property type="entry name" value="Winged helix-like DNA-binding domain superfamily/Winged helix DNA-binding domain"/>
    <property type="match status" value="1"/>
</dbReference>
<dbReference type="InterPro" id="IPR036388">
    <property type="entry name" value="WH-like_DNA-bd_sf"/>
</dbReference>
<keyword evidence="3" id="KW-1185">Reference proteome</keyword>
<dbReference type="Pfam" id="PF02082">
    <property type="entry name" value="Rrf2"/>
    <property type="match status" value="1"/>
</dbReference>
<comment type="caution">
    <text evidence="2">The sequence shown here is derived from an EMBL/GenBank/DDBJ whole genome shotgun (WGS) entry which is preliminary data.</text>
</comment>
<dbReference type="Proteomes" id="UP000189462">
    <property type="component" value="Unassembled WGS sequence"/>
</dbReference>
<dbReference type="RefSeq" id="WP_077278759.1">
    <property type="nucleotide sequence ID" value="NZ_MVBK01000046.1"/>
</dbReference>
<evidence type="ECO:0000313" key="2">
    <source>
        <dbReference type="EMBL" id="OOG24567.1"/>
    </source>
</evidence>
<accession>A0A1V3NHI4</accession>
<evidence type="ECO:0000256" key="1">
    <source>
        <dbReference type="ARBA" id="ARBA00023125"/>
    </source>
</evidence>
<dbReference type="InterPro" id="IPR036390">
    <property type="entry name" value="WH_DNA-bd_sf"/>
</dbReference>
<dbReference type="GO" id="GO:0005829">
    <property type="term" value="C:cytosol"/>
    <property type="evidence" value="ECO:0007669"/>
    <property type="project" value="TreeGrafter"/>
</dbReference>
<keyword evidence="1" id="KW-0238">DNA-binding</keyword>
<organism evidence="2 3">
    <name type="scientific">Thioalkalivibrio denitrificans</name>
    <dbReference type="NCBI Taxonomy" id="108003"/>
    <lineage>
        <taxon>Bacteria</taxon>
        <taxon>Pseudomonadati</taxon>
        <taxon>Pseudomonadota</taxon>
        <taxon>Gammaproteobacteria</taxon>
        <taxon>Chromatiales</taxon>
        <taxon>Ectothiorhodospiraceae</taxon>
        <taxon>Thioalkalivibrio</taxon>
    </lineage>
</organism>
<dbReference type="NCBIfam" id="TIGR00738">
    <property type="entry name" value="rrf2_super"/>
    <property type="match status" value="1"/>
</dbReference>
<sequence length="143" mass="16164">MQLTRHTDFALRVLIYLAVNPGRLSRISEIAEAYQVSRHHLVKVVHQLGRTGHVKTFQGKSGGIRLGRPAEEIRIGDVVRDMEENLEIINCVAPACAIMPDCRLKDVLMEARDAFMATLDNVTLEQLTNKREHNLARRLNVTP</sequence>
<dbReference type="PANTHER" id="PTHR33221:SF4">
    <property type="entry name" value="HTH-TYPE TRANSCRIPTIONAL REPRESSOR NSRR"/>
    <property type="match status" value="1"/>
</dbReference>